<dbReference type="InterPro" id="IPR002068">
    <property type="entry name" value="A-crystallin/Hsp20_dom"/>
</dbReference>
<dbReference type="CDD" id="cd06464">
    <property type="entry name" value="ACD_sHsps-like"/>
    <property type="match status" value="1"/>
</dbReference>
<feature type="domain" description="SHSP" evidence="3">
    <location>
        <begin position="76"/>
        <end position="171"/>
    </location>
</feature>
<evidence type="ECO:0000259" key="4">
    <source>
        <dbReference type="PROSITE" id="PS51203"/>
    </source>
</evidence>
<dbReference type="KEGG" id="abri:DFR85_00825"/>
<name>A0A2U9IBI8_9CREN</name>
<dbReference type="PANTHER" id="PTHR11527">
    <property type="entry name" value="HEAT-SHOCK PROTEIN 20 FAMILY MEMBER"/>
    <property type="match status" value="1"/>
</dbReference>
<dbReference type="EMBL" id="CP029289">
    <property type="protein sequence ID" value="AWR93364.1"/>
    <property type="molecule type" value="Genomic_DNA"/>
</dbReference>
<dbReference type="OrthoDB" id="26084at2157"/>
<dbReference type="InterPro" id="IPR031107">
    <property type="entry name" value="Small_HSP"/>
</dbReference>
<keyword evidence="6" id="KW-1185">Reference proteome</keyword>
<dbReference type="Proteomes" id="UP000248044">
    <property type="component" value="Chromosome"/>
</dbReference>
<dbReference type="InterPro" id="IPR008978">
    <property type="entry name" value="HSP20-like_chaperone"/>
</dbReference>
<accession>A0A2U9IBI8</accession>
<dbReference type="Pfam" id="PF00011">
    <property type="entry name" value="HSP20"/>
    <property type="match status" value="1"/>
</dbReference>
<proteinExistence type="inferred from homology"/>
<comment type="similarity">
    <text evidence="1 2">Belongs to the small heat shock protein (HSP20) family.</text>
</comment>
<feature type="domain" description="CS" evidence="4">
    <location>
        <begin position="81"/>
        <end position="171"/>
    </location>
</feature>
<dbReference type="InterPro" id="IPR007052">
    <property type="entry name" value="CS_dom"/>
</dbReference>
<dbReference type="SUPFAM" id="SSF49764">
    <property type="entry name" value="HSP20-like chaperones"/>
    <property type="match status" value="1"/>
</dbReference>
<protein>
    <submittedName>
        <fullName evidence="5">Heat-shock protein Hsp20</fullName>
    </submittedName>
</protein>
<evidence type="ECO:0000313" key="6">
    <source>
        <dbReference type="Proteomes" id="UP000248044"/>
    </source>
</evidence>
<dbReference type="NCBIfam" id="NF041800">
    <property type="entry name" value="Hsp20"/>
    <property type="match status" value="1"/>
</dbReference>
<dbReference type="GeneID" id="36830655"/>
<evidence type="ECO:0000256" key="1">
    <source>
        <dbReference type="PROSITE-ProRule" id="PRU00285"/>
    </source>
</evidence>
<evidence type="ECO:0000256" key="2">
    <source>
        <dbReference type="RuleBase" id="RU003616"/>
    </source>
</evidence>
<dbReference type="AlphaFoldDB" id="A0A2U9IBI8"/>
<dbReference type="RefSeq" id="WP_110269248.1">
    <property type="nucleotide sequence ID" value="NZ_CP029289.2"/>
</dbReference>
<dbReference type="PROSITE" id="PS01031">
    <property type="entry name" value="SHSP"/>
    <property type="match status" value="1"/>
</dbReference>
<evidence type="ECO:0000313" key="5">
    <source>
        <dbReference type="EMBL" id="AWR93364.1"/>
    </source>
</evidence>
<evidence type="ECO:0000259" key="3">
    <source>
        <dbReference type="PROSITE" id="PS01031"/>
    </source>
</evidence>
<dbReference type="Gene3D" id="2.60.40.790">
    <property type="match status" value="1"/>
</dbReference>
<sequence>MAGRKERKDPFSYFDDMIRDLEKEFEDMEREFFEAAKKGEVKTYGPYVYGFSVTVGPDGKPVVEEFGNIKRLGNKPVISEEREPVVDVIEKKDEISVVAEVPGVDKNSIKVTVDGNKLTISANSPDKKYYKEVELPAKVDENSAKATYKNGVLEVTFKKIETSSGKEIKVE</sequence>
<dbReference type="PROSITE" id="PS51203">
    <property type="entry name" value="CS"/>
    <property type="match status" value="1"/>
</dbReference>
<organism evidence="5 6">
    <name type="scientific">Acidianus brierleyi</name>
    <dbReference type="NCBI Taxonomy" id="41673"/>
    <lineage>
        <taxon>Archaea</taxon>
        <taxon>Thermoproteota</taxon>
        <taxon>Thermoprotei</taxon>
        <taxon>Sulfolobales</taxon>
        <taxon>Sulfolobaceae</taxon>
        <taxon>Acidianus</taxon>
    </lineage>
</organism>
<gene>
    <name evidence="5" type="ORF">DFR85_00825</name>
</gene>
<reference evidence="5 6" key="1">
    <citation type="submission" date="2018-05" db="EMBL/GenBank/DDBJ databases">
        <title>Complete Genome Sequences of Extremely Thermoacidophilic, Metal-Mobilizing Type-Strain Members of the Archaeal Family Sulfolobaceae: Acidianus brierleyi DSM-1651T, Acidianus sulfidivorans DSM-18786T, Metallosphaera hakonensis DSM-7519T, and Metallosphaera prunae DSM-10039T.</title>
        <authorList>
            <person name="Counts J.A."/>
            <person name="Kelly R.M."/>
        </authorList>
    </citation>
    <scope>NUCLEOTIDE SEQUENCE [LARGE SCALE GENOMIC DNA]</scope>
    <source>
        <strain evidence="5 6">DSM 1651</strain>
    </source>
</reference>